<dbReference type="Pfam" id="PF00069">
    <property type="entry name" value="Pkinase"/>
    <property type="match status" value="1"/>
</dbReference>
<evidence type="ECO:0000313" key="8">
    <source>
        <dbReference type="EMBL" id="CAN95799.1"/>
    </source>
</evidence>
<dbReference type="eggNOG" id="COG0515">
    <property type="taxonomic scope" value="Bacteria"/>
</dbReference>
<keyword evidence="3 8" id="KW-0418">Kinase</keyword>
<keyword evidence="6" id="KW-1133">Transmembrane helix</keyword>
<dbReference type="AlphaFoldDB" id="A9G3U5"/>
<dbReference type="InterPro" id="IPR000719">
    <property type="entry name" value="Prot_kinase_dom"/>
</dbReference>
<dbReference type="GO" id="GO:0005524">
    <property type="term" value="F:ATP binding"/>
    <property type="evidence" value="ECO:0007669"/>
    <property type="project" value="UniProtKB-KW"/>
</dbReference>
<dbReference type="Proteomes" id="UP000002139">
    <property type="component" value="Chromosome"/>
</dbReference>
<feature type="domain" description="Protein kinase" evidence="7">
    <location>
        <begin position="23"/>
        <end position="288"/>
    </location>
</feature>
<keyword evidence="4" id="KW-0067">ATP-binding</keyword>
<dbReference type="InterPro" id="IPR008271">
    <property type="entry name" value="Ser/Thr_kinase_AS"/>
</dbReference>
<dbReference type="PANTHER" id="PTHR43289">
    <property type="entry name" value="MITOGEN-ACTIVATED PROTEIN KINASE KINASE KINASE 20-RELATED"/>
    <property type="match status" value="1"/>
</dbReference>
<feature type="region of interest" description="Disordered" evidence="5">
    <location>
        <begin position="297"/>
        <end position="343"/>
    </location>
</feature>
<keyword evidence="9" id="KW-1185">Reference proteome</keyword>
<dbReference type="PROSITE" id="PS00108">
    <property type="entry name" value="PROTEIN_KINASE_ST"/>
    <property type="match status" value="1"/>
</dbReference>
<protein>
    <submittedName>
        <fullName evidence="8">Protein kinase</fullName>
        <ecNumber evidence="8">2.7.11.1</ecNumber>
    </submittedName>
</protein>
<reference evidence="8 9" key="1">
    <citation type="journal article" date="2007" name="Nat. Biotechnol.">
        <title>Complete genome sequence of the myxobacterium Sorangium cellulosum.</title>
        <authorList>
            <person name="Schneiker S."/>
            <person name="Perlova O."/>
            <person name="Kaiser O."/>
            <person name="Gerth K."/>
            <person name="Alici A."/>
            <person name="Altmeyer M.O."/>
            <person name="Bartels D."/>
            <person name="Bekel T."/>
            <person name="Beyer S."/>
            <person name="Bode E."/>
            <person name="Bode H.B."/>
            <person name="Bolten C.J."/>
            <person name="Choudhuri J.V."/>
            <person name="Doss S."/>
            <person name="Elnakady Y.A."/>
            <person name="Frank B."/>
            <person name="Gaigalat L."/>
            <person name="Goesmann A."/>
            <person name="Groeger C."/>
            <person name="Gross F."/>
            <person name="Jelsbak L."/>
            <person name="Jelsbak L."/>
            <person name="Kalinowski J."/>
            <person name="Kegler C."/>
            <person name="Knauber T."/>
            <person name="Konietzny S."/>
            <person name="Kopp M."/>
            <person name="Krause L."/>
            <person name="Krug D."/>
            <person name="Linke B."/>
            <person name="Mahmud T."/>
            <person name="Martinez-Arias R."/>
            <person name="McHardy A.C."/>
            <person name="Merai M."/>
            <person name="Meyer F."/>
            <person name="Mormann S."/>
            <person name="Munoz-Dorado J."/>
            <person name="Perez J."/>
            <person name="Pradella S."/>
            <person name="Rachid S."/>
            <person name="Raddatz G."/>
            <person name="Rosenau F."/>
            <person name="Rueckert C."/>
            <person name="Sasse F."/>
            <person name="Scharfe M."/>
            <person name="Schuster S.C."/>
            <person name="Suen G."/>
            <person name="Treuner-Lange A."/>
            <person name="Velicer G.J."/>
            <person name="Vorholter F.-J."/>
            <person name="Weissman K.J."/>
            <person name="Welch R.D."/>
            <person name="Wenzel S.C."/>
            <person name="Whitworth D.E."/>
            <person name="Wilhelm S."/>
            <person name="Wittmann C."/>
            <person name="Bloecker H."/>
            <person name="Puehler A."/>
            <person name="Mueller R."/>
        </authorList>
    </citation>
    <scope>NUCLEOTIDE SEQUENCE [LARGE SCALE GENOMIC DNA]</scope>
    <source>
        <strain evidence="9">So ce56</strain>
    </source>
</reference>
<dbReference type="BioCyc" id="SCEL448385:SCE_RS28965-MONOMER"/>
<sequence length="534" mass="54850">MTRVPPEGFRPEALVGQVLRGKWRLERLLGFGGMAMVYAATHRNGMRGAVKILRRELSEDEEARSRFLREGYVANRVEHPGIVRVLDDDVTDDGSVFLVMELLEGETVEARRAREPGGVLGVNEVLGIAEDLLDVLAVAHERGIVHRDLKPDNLFLTRHGQLKVLDFGIARLRELSSPANASTRAGTLMGTPQFMPPEQARGQWDRVDPRSDLWAVGSTMYQLLSGRYVHQAETLPLLLLAAMTQPAPPVGSVLPALPPPIAGVMDVALAFDPDRRWPNARAMQRALRQARGGAALELAPGAPPDAGRAPLHSEHGHGLLHSDPGRPSAQARGPGSGPRGTEFAAAGTASGVAAGGGAASTGTVSPVVERSASAERSAPRAAAAGALLAGALAVGALVALVWWQRGGERGAEDPSHGSTVEAEPRLTAGAGATTAPPDSAGSPGAGVQPAPSGDAVPAIAPSAPATTPAPEAAIATAASASAHAAPASASASAAAPRPAAGGRARSPATPTKAPAAPAPAPAPTPAEDPYNRRR</sequence>
<accession>A9G3U5</accession>
<dbReference type="Gene3D" id="1.10.510.10">
    <property type="entry name" value="Transferase(Phosphotransferase) domain 1"/>
    <property type="match status" value="1"/>
</dbReference>
<evidence type="ECO:0000256" key="5">
    <source>
        <dbReference type="SAM" id="MobiDB-lite"/>
    </source>
</evidence>
<evidence type="ECO:0000259" key="7">
    <source>
        <dbReference type="PROSITE" id="PS50011"/>
    </source>
</evidence>
<proteinExistence type="predicted"/>
<organism evidence="8 9">
    <name type="scientific">Sorangium cellulosum (strain So ce56)</name>
    <name type="common">Polyangium cellulosum (strain So ce56)</name>
    <dbReference type="NCBI Taxonomy" id="448385"/>
    <lineage>
        <taxon>Bacteria</taxon>
        <taxon>Pseudomonadati</taxon>
        <taxon>Myxococcota</taxon>
        <taxon>Polyangia</taxon>
        <taxon>Polyangiales</taxon>
        <taxon>Polyangiaceae</taxon>
        <taxon>Sorangium</taxon>
    </lineage>
</organism>
<keyword evidence="1 8" id="KW-0808">Transferase</keyword>
<feature type="compositionally biased region" description="Pro residues" evidence="5">
    <location>
        <begin position="516"/>
        <end position="526"/>
    </location>
</feature>
<evidence type="ECO:0000313" key="9">
    <source>
        <dbReference type="Proteomes" id="UP000002139"/>
    </source>
</evidence>
<dbReference type="Gene3D" id="3.30.200.20">
    <property type="entry name" value="Phosphorylase Kinase, domain 1"/>
    <property type="match status" value="1"/>
</dbReference>
<evidence type="ECO:0000256" key="1">
    <source>
        <dbReference type="ARBA" id="ARBA00022679"/>
    </source>
</evidence>
<dbReference type="RefSeq" id="WP_012238264.1">
    <property type="nucleotide sequence ID" value="NC_010162.1"/>
</dbReference>
<dbReference type="HOGENOM" id="CLU_000288_63_44_7"/>
<dbReference type="EMBL" id="AM746676">
    <property type="protein sequence ID" value="CAN95799.1"/>
    <property type="molecule type" value="Genomic_DNA"/>
</dbReference>
<dbReference type="PROSITE" id="PS50011">
    <property type="entry name" value="PROTEIN_KINASE_DOM"/>
    <property type="match status" value="1"/>
</dbReference>
<feature type="region of interest" description="Disordered" evidence="5">
    <location>
        <begin position="429"/>
        <end position="534"/>
    </location>
</feature>
<feature type="compositionally biased region" description="Low complexity" evidence="5">
    <location>
        <begin position="297"/>
        <end position="310"/>
    </location>
</feature>
<feature type="transmembrane region" description="Helical" evidence="6">
    <location>
        <begin position="381"/>
        <end position="403"/>
    </location>
</feature>
<evidence type="ECO:0000256" key="3">
    <source>
        <dbReference type="ARBA" id="ARBA00022777"/>
    </source>
</evidence>
<dbReference type="OrthoDB" id="5495090at2"/>
<dbReference type="PANTHER" id="PTHR43289:SF6">
    <property type="entry name" value="SERINE_THREONINE-PROTEIN KINASE NEKL-3"/>
    <property type="match status" value="1"/>
</dbReference>
<evidence type="ECO:0000256" key="2">
    <source>
        <dbReference type="ARBA" id="ARBA00022741"/>
    </source>
</evidence>
<evidence type="ECO:0000256" key="4">
    <source>
        <dbReference type="ARBA" id="ARBA00022840"/>
    </source>
</evidence>
<feature type="compositionally biased region" description="Low complexity" evidence="5">
    <location>
        <begin position="457"/>
        <end position="515"/>
    </location>
</feature>
<gene>
    <name evidence="8" type="ordered locus">sce5636</name>
</gene>
<dbReference type="SMART" id="SM00220">
    <property type="entry name" value="S_TKc"/>
    <property type="match status" value="1"/>
</dbReference>
<dbReference type="InterPro" id="IPR011009">
    <property type="entry name" value="Kinase-like_dom_sf"/>
</dbReference>
<evidence type="ECO:0000256" key="6">
    <source>
        <dbReference type="SAM" id="Phobius"/>
    </source>
</evidence>
<dbReference type="STRING" id="448385.sce5636"/>
<dbReference type="CDD" id="cd14014">
    <property type="entry name" value="STKc_PknB_like"/>
    <property type="match status" value="1"/>
</dbReference>
<keyword evidence="6" id="KW-0812">Transmembrane</keyword>
<dbReference type="SUPFAM" id="SSF56112">
    <property type="entry name" value="Protein kinase-like (PK-like)"/>
    <property type="match status" value="1"/>
</dbReference>
<dbReference type="EC" id="2.7.11.1" evidence="8"/>
<dbReference type="GO" id="GO:0004674">
    <property type="term" value="F:protein serine/threonine kinase activity"/>
    <property type="evidence" value="ECO:0007669"/>
    <property type="project" value="UniProtKB-EC"/>
</dbReference>
<dbReference type="KEGG" id="scl:sce5636"/>
<keyword evidence="6" id="KW-0472">Membrane</keyword>
<name>A9G3U5_SORC5</name>
<keyword evidence="2" id="KW-0547">Nucleotide-binding</keyword>